<feature type="domain" description="Sulfatase-modifying factor enzyme-like" evidence="1">
    <location>
        <begin position="29"/>
        <end position="276"/>
    </location>
</feature>
<dbReference type="Gene3D" id="3.90.1580.10">
    <property type="entry name" value="paralog of FGE (formylglycine-generating enzyme)"/>
    <property type="match status" value="1"/>
</dbReference>
<accession>A0ABW3B390</accession>
<dbReference type="SUPFAM" id="SSF56436">
    <property type="entry name" value="C-type lectin-like"/>
    <property type="match status" value="1"/>
</dbReference>
<proteinExistence type="predicted"/>
<comment type="caution">
    <text evidence="2">The sequence shown here is derived from an EMBL/GenBank/DDBJ whole genome shotgun (WGS) entry which is preliminary data.</text>
</comment>
<reference evidence="3" key="1">
    <citation type="journal article" date="2019" name="Int. J. Syst. Evol. Microbiol.">
        <title>The Global Catalogue of Microorganisms (GCM) 10K type strain sequencing project: providing services to taxonomists for standard genome sequencing and annotation.</title>
        <authorList>
            <consortium name="The Broad Institute Genomics Platform"/>
            <consortium name="The Broad Institute Genome Sequencing Center for Infectious Disease"/>
            <person name="Wu L."/>
            <person name="Ma J."/>
        </authorList>
    </citation>
    <scope>NUCLEOTIDE SEQUENCE [LARGE SCALE GENOMIC DNA]</scope>
    <source>
        <strain evidence="3">CCUG 61948</strain>
    </source>
</reference>
<dbReference type="RefSeq" id="WP_379933439.1">
    <property type="nucleotide sequence ID" value="NZ_JBHTHY010000004.1"/>
</dbReference>
<organism evidence="2 3">
    <name type="scientific">Maribacter chungangensis</name>
    <dbReference type="NCBI Taxonomy" id="1069117"/>
    <lineage>
        <taxon>Bacteria</taxon>
        <taxon>Pseudomonadati</taxon>
        <taxon>Bacteroidota</taxon>
        <taxon>Flavobacteriia</taxon>
        <taxon>Flavobacteriales</taxon>
        <taxon>Flavobacteriaceae</taxon>
        <taxon>Maribacter</taxon>
    </lineage>
</organism>
<dbReference type="PANTHER" id="PTHR23150">
    <property type="entry name" value="SULFATASE MODIFYING FACTOR 1, 2"/>
    <property type="match status" value="1"/>
</dbReference>
<dbReference type="InterPro" id="IPR042095">
    <property type="entry name" value="SUMF_sf"/>
</dbReference>
<protein>
    <submittedName>
        <fullName evidence="2">Formylglycine-generating enzyme family protein</fullName>
    </submittedName>
</protein>
<dbReference type="PANTHER" id="PTHR23150:SF19">
    <property type="entry name" value="FORMYLGLYCINE-GENERATING ENZYME"/>
    <property type="match status" value="1"/>
</dbReference>
<name>A0ABW3B390_9FLAO</name>
<keyword evidence="3" id="KW-1185">Reference proteome</keyword>
<sequence>MDTADFQKGRTFKFEPYSESIPGSDIQIEMVPINGGTYLMGSPANEAGRDSDEGPQKQVKINSFWMGAYEISWEQYSLFLDESPEKIKAREVILKDGSKHLVDGVSTATPMYIDMSFGMGRKGFPAVNMTQYAAMMYARWLYTKTGHFYRLPTEAEWEYACRAGSVTAYHFGNDPKELSTYAWFQENAEKGYGRVGTKAPNAFGLYDMHGNVAEWTADQYTGNYFNKLSGSPADNPYLKPTTLYPRAVRGGSWMDTAKDLRSASRLASSNKWKIRDPQMPKSIWWLTEAPFVGFRLVRPKETPSKEEIDKYWIQAMDDF</sequence>
<evidence type="ECO:0000313" key="3">
    <source>
        <dbReference type="Proteomes" id="UP001597012"/>
    </source>
</evidence>
<dbReference type="InterPro" id="IPR051043">
    <property type="entry name" value="Sulfatase_Mod_Factor_Kinase"/>
</dbReference>
<evidence type="ECO:0000259" key="1">
    <source>
        <dbReference type="Pfam" id="PF03781"/>
    </source>
</evidence>
<dbReference type="InterPro" id="IPR016187">
    <property type="entry name" value="CTDL_fold"/>
</dbReference>
<evidence type="ECO:0000313" key="2">
    <source>
        <dbReference type="EMBL" id="MFD0797248.1"/>
    </source>
</evidence>
<dbReference type="Pfam" id="PF03781">
    <property type="entry name" value="FGE-sulfatase"/>
    <property type="match status" value="1"/>
</dbReference>
<dbReference type="InterPro" id="IPR005532">
    <property type="entry name" value="SUMF_dom"/>
</dbReference>
<dbReference type="Proteomes" id="UP001597012">
    <property type="component" value="Unassembled WGS sequence"/>
</dbReference>
<dbReference type="EMBL" id="JBHTHY010000004">
    <property type="protein sequence ID" value="MFD0797248.1"/>
    <property type="molecule type" value="Genomic_DNA"/>
</dbReference>
<gene>
    <name evidence="2" type="ORF">ACFQZJ_07240</name>
</gene>